<dbReference type="PANTHER" id="PTHR39087">
    <property type="entry name" value="UPF0104 MEMBRANE PROTEIN MJ1595"/>
    <property type="match status" value="1"/>
</dbReference>
<feature type="transmembrane region" description="Helical" evidence="1">
    <location>
        <begin position="49"/>
        <end position="68"/>
    </location>
</feature>
<keyword evidence="1" id="KW-0812">Transmembrane</keyword>
<evidence type="ECO:0000256" key="1">
    <source>
        <dbReference type="SAM" id="Phobius"/>
    </source>
</evidence>
<dbReference type="EMBL" id="JACHFJ010000001">
    <property type="protein sequence ID" value="MBB5372131.1"/>
    <property type="molecule type" value="Genomic_DNA"/>
</dbReference>
<feature type="transmembrane region" description="Helical" evidence="1">
    <location>
        <begin position="132"/>
        <end position="154"/>
    </location>
</feature>
<organism evidence="2 3">
    <name type="scientific">Acidocella aromatica</name>
    <dbReference type="NCBI Taxonomy" id="1303579"/>
    <lineage>
        <taxon>Bacteria</taxon>
        <taxon>Pseudomonadati</taxon>
        <taxon>Pseudomonadota</taxon>
        <taxon>Alphaproteobacteria</taxon>
        <taxon>Acetobacterales</taxon>
        <taxon>Acidocellaceae</taxon>
        <taxon>Acidocella</taxon>
    </lineage>
</organism>
<feature type="transmembrane region" description="Helical" evidence="1">
    <location>
        <begin position="235"/>
        <end position="254"/>
    </location>
</feature>
<reference evidence="2 3" key="1">
    <citation type="submission" date="2020-08" db="EMBL/GenBank/DDBJ databases">
        <title>Genomic Encyclopedia of Type Strains, Phase IV (KMG-IV): sequencing the most valuable type-strain genomes for metagenomic binning, comparative biology and taxonomic classification.</title>
        <authorList>
            <person name="Goeker M."/>
        </authorList>
    </citation>
    <scope>NUCLEOTIDE SEQUENCE [LARGE SCALE GENOMIC DNA]</scope>
    <source>
        <strain evidence="2 3">DSM 27026</strain>
    </source>
</reference>
<accession>A0A840VKM5</accession>
<evidence type="ECO:0000313" key="2">
    <source>
        <dbReference type="EMBL" id="MBB5372131.1"/>
    </source>
</evidence>
<keyword evidence="3" id="KW-1185">Reference proteome</keyword>
<feature type="transmembrane region" description="Helical" evidence="1">
    <location>
        <begin position="12"/>
        <end position="29"/>
    </location>
</feature>
<dbReference type="AlphaFoldDB" id="A0A840VKM5"/>
<evidence type="ECO:0000313" key="3">
    <source>
        <dbReference type="Proteomes" id="UP000553706"/>
    </source>
</evidence>
<name>A0A840VKM5_9PROT</name>
<sequence>MRRKALKYLPPVLGLLVLAGAVVGLRGALKKLSLGDILAALEATPREHILHAVLALGASCCIMCAYDLPGVLFARRVAKFPPLGLRRIGLASFCAYSLSHVLGAPAISAAAIRVRLYAQWSVPGPGITRIVALSATNFTLGLASLLGGFLLLWPDAMPVFGNTAPGLLRLAGLVLISIPVAYVTAAHGRSSVRLLGREIALPGSRLAAIQIVLSCADIATTSAVLYAVLPATPGLSYPLVLSLYLAAFASGAYSGLPGGVGVFDSVLLLGLSAYLPTADALGAILLFRVMYFLAPACIGGLCYAAHELWAHTQAPGETK</sequence>
<dbReference type="RefSeq" id="WP_183265125.1">
    <property type="nucleotide sequence ID" value="NZ_JACHFJ010000001.1"/>
</dbReference>
<gene>
    <name evidence="2" type="ORF">HNP71_000355</name>
</gene>
<dbReference type="Proteomes" id="UP000553706">
    <property type="component" value="Unassembled WGS sequence"/>
</dbReference>
<keyword evidence="1" id="KW-0472">Membrane</keyword>
<comment type="caution">
    <text evidence="2">The sequence shown here is derived from an EMBL/GenBank/DDBJ whole genome shotgun (WGS) entry which is preliminary data.</text>
</comment>
<keyword evidence="1" id="KW-1133">Transmembrane helix</keyword>
<feature type="transmembrane region" description="Helical" evidence="1">
    <location>
        <begin position="88"/>
        <end position="112"/>
    </location>
</feature>
<feature type="transmembrane region" description="Helical" evidence="1">
    <location>
        <begin position="207"/>
        <end position="228"/>
    </location>
</feature>
<proteinExistence type="predicted"/>
<dbReference type="PANTHER" id="PTHR39087:SF2">
    <property type="entry name" value="UPF0104 MEMBRANE PROTEIN MJ1595"/>
    <property type="match status" value="1"/>
</dbReference>
<feature type="transmembrane region" description="Helical" evidence="1">
    <location>
        <begin position="166"/>
        <end position="187"/>
    </location>
</feature>
<protein>
    <submittedName>
        <fullName evidence="2">Uncharacterized membrane protein YbhN (UPF0104 family)</fullName>
    </submittedName>
</protein>